<dbReference type="OrthoDB" id="10489679at2759"/>
<sequence>MSNEELGEAIASCISCGNGISKRSLNLLSTTIQKASDYFPEVLIETLKVKLCDVTSPIAPSRILMAISQDLEKLDPTFFIPITTLVINTDSKAQTNIVVPIIYNAVFILPISSLQPEKAEEIANKIIDLLHQTSKTVEVFQSLTTCLSQFMKKWANILPNPEIQAMAILSTLSDTSFTYSVISSLSQSAIYCICALIGDMTGLKDMISSLLEHKPTPLDKCTAISGITFMEYITQTVPVCVSYQLLASFLFTIPSDYYSALSTYAYLGPQYISSVPTDELGQTSFFQMLSAALKVMAKGDEPDFLTLCKDAILSVPDTKDGYLRKSVKFCFQSLVQVALKICDKSFFIDLFKRLEQLSSNSSLVQDCLAMVIPTVPFELITIEFFKDLLNQFDVHQTFAFRCVAEIYKSFKVPSTYSDLLFQRIDLLSTAVRQNFIINMIKISSSVVKTLHNHVTNSRVMDENKKISYQILLMPVLQMQAQRPPLDRALISTALHSWDFEIRVNTLKILISSPRGNTKFTTEDINLLSEAIPRVFVFCDVKYQKVLESYFQSACNHMNPHDQICMSLFFSPLFKAMVPLLKPYMSGFRKSYIVNILTIVWHLRPLLFLTRELLENLVYNLFESSYTVRDLIFRFILFILRMKSPDDKVALAHQVISEESKLVQELIQKHSNSTKFRDTDGAARLIALTHLARGQTNIEMLISKMWQQIVSKTAQIPPHFPLSVVLHVLQSVQAPQIDFNFITEKLVPVSLNIISESLTFIGVEANIETIPVQTIKSVDNLESQLIENINSSWLAVRQALNIIGYVLNQHFENLPLKLVVKTGDTLLRFLMESRQASTVYQVHIIFQMLCTLSYMNPETEKLPITWADTLMDQAENFTISEHKISNSFVLTALALIHSEPSHLYASQRPIYNKFMRFCSHSISDYINYSQLITGLLLCQAIATDNNTAANFEPYSSKILMLVFNIMTISCPFYVKNAANICLSNLLLRHWKRRTDVPRDFEAMTHSDFFAIVEGSLDFFVEYLSCENTDSSFIILLVIQLLKPFPNDIILRKVIDMRSSPCSRIRHAAARALLIVLQQDDVVTFIKSLLEDALTADANTNDGIIMQIEELVNNYPFVIDELREDVSKYLKSAIEKHETDYIKLYFLIMLANVFKLVDIVSPVLSYFAKDFSSLVKKPYGTRILMVIFKKLNEMEMIKLIIQKNPCILFHLCRFFNENPDFIKQKVSRVLVDTFLANPPTPVFDGIHKLLVKHSACFNPNANQKDKFLENIFNEKNSSRIIYFLGVSAMFVEDAKSFLLNFQEYSYFVDRSDTNILEELSKLMLRYHEQLFSEFNQNELCHWLLALRIISDESPQVRYPCVQALSQHLCLQRQIKTEVAEYDLIVEIYQKMAPFKDVLQKVLSLLQAKAETIEDDVGVKKDPTPFIHPPSFHVDCLRRALKSK</sequence>
<protein>
    <submittedName>
        <fullName evidence="1">Uncharacterized protein</fullName>
    </submittedName>
</protein>
<dbReference type="SUPFAM" id="SSF48371">
    <property type="entry name" value="ARM repeat"/>
    <property type="match status" value="1"/>
</dbReference>
<proteinExistence type="predicted"/>
<dbReference type="GO" id="GO:0030488">
    <property type="term" value="P:tRNA methylation"/>
    <property type="evidence" value="ECO:0000318"/>
    <property type="project" value="GO_Central"/>
</dbReference>
<evidence type="ECO:0000313" key="2">
    <source>
        <dbReference type="Proteomes" id="UP000001542"/>
    </source>
</evidence>
<dbReference type="VEuPathDB" id="TrichDB:TVAG_417930"/>
<dbReference type="InterPro" id="IPR016024">
    <property type="entry name" value="ARM-type_fold"/>
</dbReference>
<evidence type="ECO:0000313" key="1">
    <source>
        <dbReference type="EMBL" id="EAY09371.1"/>
    </source>
</evidence>
<dbReference type="InterPro" id="IPR051954">
    <property type="entry name" value="tRNA_methyltransferase_THADA"/>
</dbReference>
<reference evidence="1" key="1">
    <citation type="submission" date="2006-10" db="EMBL/GenBank/DDBJ databases">
        <authorList>
            <person name="Amadeo P."/>
            <person name="Zhao Q."/>
            <person name="Wortman J."/>
            <person name="Fraser-Liggett C."/>
            <person name="Carlton J."/>
        </authorList>
    </citation>
    <scope>NUCLEOTIDE SEQUENCE</scope>
    <source>
        <strain evidence="1">G3</strain>
    </source>
</reference>
<dbReference type="EMBL" id="DS113359">
    <property type="protein sequence ID" value="EAY09371.1"/>
    <property type="molecule type" value="Genomic_DNA"/>
</dbReference>
<organism evidence="1 2">
    <name type="scientific">Trichomonas vaginalis (strain ATCC PRA-98 / G3)</name>
    <dbReference type="NCBI Taxonomy" id="412133"/>
    <lineage>
        <taxon>Eukaryota</taxon>
        <taxon>Metamonada</taxon>
        <taxon>Parabasalia</taxon>
        <taxon>Trichomonadida</taxon>
        <taxon>Trichomonadidae</taxon>
        <taxon>Trichomonas</taxon>
    </lineage>
</organism>
<dbReference type="PANTHER" id="PTHR14387">
    <property type="entry name" value="THADA/DEATH RECEPTOR INTERACTING PROTEIN"/>
    <property type="match status" value="1"/>
</dbReference>
<name>A2EDB3_TRIV3</name>
<dbReference type="Proteomes" id="UP000001542">
    <property type="component" value="Unassembled WGS sequence"/>
</dbReference>
<reference evidence="1" key="2">
    <citation type="journal article" date="2007" name="Science">
        <title>Draft genome sequence of the sexually transmitted pathogen Trichomonas vaginalis.</title>
        <authorList>
            <person name="Carlton J.M."/>
            <person name="Hirt R.P."/>
            <person name="Silva J.C."/>
            <person name="Delcher A.L."/>
            <person name="Schatz M."/>
            <person name="Zhao Q."/>
            <person name="Wortman J.R."/>
            <person name="Bidwell S.L."/>
            <person name="Alsmark U.C.M."/>
            <person name="Besteiro S."/>
            <person name="Sicheritz-Ponten T."/>
            <person name="Noel C.J."/>
            <person name="Dacks J.B."/>
            <person name="Foster P.G."/>
            <person name="Simillion C."/>
            <person name="Van de Peer Y."/>
            <person name="Miranda-Saavedra D."/>
            <person name="Barton G.J."/>
            <person name="Westrop G.D."/>
            <person name="Mueller S."/>
            <person name="Dessi D."/>
            <person name="Fiori P.L."/>
            <person name="Ren Q."/>
            <person name="Paulsen I."/>
            <person name="Zhang H."/>
            <person name="Bastida-Corcuera F.D."/>
            <person name="Simoes-Barbosa A."/>
            <person name="Brown M.T."/>
            <person name="Hayes R.D."/>
            <person name="Mukherjee M."/>
            <person name="Okumura C.Y."/>
            <person name="Schneider R."/>
            <person name="Smith A.J."/>
            <person name="Vanacova S."/>
            <person name="Villalvazo M."/>
            <person name="Haas B.J."/>
            <person name="Pertea M."/>
            <person name="Feldblyum T.V."/>
            <person name="Utterback T.R."/>
            <person name="Shu C.L."/>
            <person name="Osoegawa K."/>
            <person name="de Jong P.J."/>
            <person name="Hrdy I."/>
            <person name="Horvathova L."/>
            <person name="Zubacova Z."/>
            <person name="Dolezal P."/>
            <person name="Malik S.B."/>
            <person name="Logsdon J.M. Jr."/>
            <person name="Henze K."/>
            <person name="Gupta A."/>
            <person name="Wang C.C."/>
            <person name="Dunne R.L."/>
            <person name="Upcroft J.A."/>
            <person name="Upcroft P."/>
            <person name="White O."/>
            <person name="Salzberg S.L."/>
            <person name="Tang P."/>
            <person name="Chiu C.-H."/>
            <person name="Lee Y.-S."/>
            <person name="Embley T.M."/>
            <person name="Coombs G.H."/>
            <person name="Mottram J.C."/>
            <person name="Tachezy J."/>
            <person name="Fraser-Liggett C.M."/>
            <person name="Johnson P.J."/>
        </authorList>
    </citation>
    <scope>NUCLEOTIDE SEQUENCE [LARGE SCALE GENOMIC DNA]</scope>
    <source>
        <strain evidence="1">G3</strain>
    </source>
</reference>
<dbReference type="KEGG" id="tva:4767288"/>
<keyword evidence="2" id="KW-1185">Reference proteome</keyword>
<gene>
    <name evidence="1" type="ORF">TVAG_417930</name>
</gene>
<dbReference type="VEuPathDB" id="TrichDB:TVAGG3_0876050"/>
<dbReference type="PANTHER" id="PTHR14387:SF0">
    <property type="entry name" value="DUF2428 DOMAIN-CONTAINING PROTEIN"/>
    <property type="match status" value="1"/>
</dbReference>
<accession>A2EDB3</accession>
<dbReference type="InParanoid" id="A2EDB3"/>
<dbReference type="RefSeq" id="XP_001321594.1">
    <property type="nucleotide sequence ID" value="XM_001321559.1"/>
</dbReference>